<dbReference type="SUPFAM" id="SSF89447">
    <property type="entry name" value="AbrB/MazE/MraZ-like"/>
    <property type="match status" value="1"/>
</dbReference>
<dbReference type="GO" id="GO:0003677">
    <property type="term" value="F:DNA binding"/>
    <property type="evidence" value="ECO:0007669"/>
    <property type="project" value="UniProtKB-UniRule"/>
</dbReference>
<dbReference type="SMART" id="SM00966">
    <property type="entry name" value="SpoVT_AbrB"/>
    <property type="match status" value="1"/>
</dbReference>
<dbReference type="EMBL" id="JAAYEE010000183">
    <property type="protein sequence ID" value="NLW35934.1"/>
    <property type="molecule type" value="Genomic_DNA"/>
</dbReference>
<sequence length="75" mass="8564">MEAVKISPKFQVVIPKRLREALKLSPGQKLQVVAYGNRIEMIPLRKISEMKGFLKEIDTTVEREPDREGASGFHK</sequence>
<evidence type="ECO:0000313" key="3">
    <source>
        <dbReference type="EMBL" id="NLW35934.1"/>
    </source>
</evidence>
<protein>
    <submittedName>
        <fullName evidence="3">AbrB/MazE/SpoVT family DNA-binding domain-containing protein</fullName>
    </submittedName>
</protein>
<gene>
    <name evidence="3" type="ORF">GXY80_10705</name>
</gene>
<dbReference type="Proteomes" id="UP000777265">
    <property type="component" value="Unassembled WGS sequence"/>
</dbReference>
<proteinExistence type="predicted"/>
<dbReference type="InterPro" id="IPR007159">
    <property type="entry name" value="SpoVT-AbrB_dom"/>
</dbReference>
<organism evidence="3 4">
    <name type="scientific">Syntrophorhabdus aromaticivorans</name>
    <dbReference type="NCBI Taxonomy" id="328301"/>
    <lineage>
        <taxon>Bacteria</taxon>
        <taxon>Pseudomonadati</taxon>
        <taxon>Thermodesulfobacteriota</taxon>
        <taxon>Syntrophorhabdia</taxon>
        <taxon>Syntrophorhabdales</taxon>
        <taxon>Syntrophorhabdaceae</taxon>
        <taxon>Syntrophorhabdus</taxon>
    </lineage>
</organism>
<dbReference type="NCBIfam" id="TIGR01439">
    <property type="entry name" value="lp_hng_hel_AbrB"/>
    <property type="match status" value="1"/>
</dbReference>
<dbReference type="AlphaFoldDB" id="A0A971M617"/>
<evidence type="ECO:0000256" key="1">
    <source>
        <dbReference type="PROSITE-ProRule" id="PRU01076"/>
    </source>
</evidence>
<dbReference type="InterPro" id="IPR037914">
    <property type="entry name" value="SpoVT-AbrB_sf"/>
</dbReference>
<reference evidence="3" key="1">
    <citation type="journal article" date="2020" name="Biotechnol. Biofuels">
        <title>New insights from the biogas microbiome by comprehensive genome-resolved metagenomics of nearly 1600 species originating from multiple anaerobic digesters.</title>
        <authorList>
            <person name="Campanaro S."/>
            <person name="Treu L."/>
            <person name="Rodriguez-R L.M."/>
            <person name="Kovalovszki A."/>
            <person name="Ziels R.M."/>
            <person name="Maus I."/>
            <person name="Zhu X."/>
            <person name="Kougias P.G."/>
            <person name="Basile A."/>
            <person name="Luo G."/>
            <person name="Schluter A."/>
            <person name="Konstantinidis K.T."/>
            <person name="Angelidaki I."/>
        </authorList>
    </citation>
    <scope>NUCLEOTIDE SEQUENCE</scope>
    <source>
        <strain evidence="3">AS06rmzACSIP_7</strain>
    </source>
</reference>
<dbReference type="Pfam" id="PF04014">
    <property type="entry name" value="MazE_antitoxin"/>
    <property type="match status" value="1"/>
</dbReference>
<dbReference type="Gene3D" id="2.10.260.10">
    <property type="match status" value="1"/>
</dbReference>
<name>A0A971M617_9BACT</name>
<accession>A0A971M617</accession>
<evidence type="ECO:0000259" key="2">
    <source>
        <dbReference type="PROSITE" id="PS51740"/>
    </source>
</evidence>
<keyword evidence="1 3" id="KW-0238">DNA-binding</keyword>
<dbReference type="PROSITE" id="PS51740">
    <property type="entry name" value="SPOVT_ABRB"/>
    <property type="match status" value="1"/>
</dbReference>
<feature type="domain" description="SpoVT-AbrB" evidence="2">
    <location>
        <begin position="1"/>
        <end position="46"/>
    </location>
</feature>
<evidence type="ECO:0000313" key="4">
    <source>
        <dbReference type="Proteomes" id="UP000777265"/>
    </source>
</evidence>
<comment type="caution">
    <text evidence="3">The sequence shown here is derived from an EMBL/GenBank/DDBJ whole genome shotgun (WGS) entry which is preliminary data.</text>
</comment>
<reference evidence="3" key="2">
    <citation type="submission" date="2020-01" db="EMBL/GenBank/DDBJ databases">
        <authorList>
            <person name="Campanaro S."/>
        </authorList>
    </citation>
    <scope>NUCLEOTIDE SEQUENCE</scope>
    <source>
        <strain evidence="3">AS06rmzACSIP_7</strain>
    </source>
</reference>